<evidence type="ECO:0000313" key="2">
    <source>
        <dbReference type="EMBL" id="NML63729.1"/>
    </source>
</evidence>
<dbReference type="Proteomes" id="UP000559626">
    <property type="component" value="Unassembled WGS sequence"/>
</dbReference>
<protein>
    <submittedName>
        <fullName evidence="2">PD-(D/E)XK nuclease family protein</fullName>
    </submittedName>
</protein>
<proteinExistence type="predicted"/>
<accession>A0A7Y0AAD8</accession>
<feature type="domain" description="PD-(D/E)XK endonuclease-like" evidence="1">
    <location>
        <begin position="721"/>
        <end position="1024"/>
    </location>
</feature>
<dbReference type="InterPro" id="IPR038726">
    <property type="entry name" value="PDDEXK_AddAB-type"/>
</dbReference>
<evidence type="ECO:0000259" key="1">
    <source>
        <dbReference type="Pfam" id="PF12705"/>
    </source>
</evidence>
<dbReference type="Pfam" id="PF12705">
    <property type="entry name" value="PDDEXK_1"/>
    <property type="match status" value="1"/>
</dbReference>
<dbReference type="SUPFAM" id="SSF52540">
    <property type="entry name" value="P-loop containing nucleoside triphosphate hydrolases"/>
    <property type="match status" value="1"/>
</dbReference>
<evidence type="ECO:0000313" key="3">
    <source>
        <dbReference type="Proteomes" id="UP000559626"/>
    </source>
</evidence>
<dbReference type="InterPro" id="IPR027417">
    <property type="entry name" value="P-loop_NTPase"/>
</dbReference>
<dbReference type="RefSeq" id="WP_169529071.1">
    <property type="nucleotide sequence ID" value="NZ_JABBGH010000001.1"/>
</dbReference>
<organism evidence="2 3">
    <name type="scientific">Hymenobacter polaris</name>
    <dbReference type="NCBI Taxonomy" id="2682546"/>
    <lineage>
        <taxon>Bacteria</taxon>
        <taxon>Pseudomonadati</taxon>
        <taxon>Bacteroidota</taxon>
        <taxon>Cytophagia</taxon>
        <taxon>Cytophagales</taxon>
        <taxon>Hymenobacteraceae</taxon>
        <taxon>Hymenobacter</taxon>
    </lineage>
</organism>
<gene>
    <name evidence="2" type="ORF">HHL22_00765</name>
</gene>
<dbReference type="EMBL" id="JABBGH010000001">
    <property type="protein sequence ID" value="NML63729.1"/>
    <property type="molecule type" value="Genomic_DNA"/>
</dbReference>
<comment type="caution">
    <text evidence="2">The sequence shown here is derived from an EMBL/GenBank/DDBJ whole genome shotgun (WGS) entry which is preliminary data.</text>
</comment>
<name>A0A7Y0AAD8_9BACT</name>
<keyword evidence="3" id="KW-1185">Reference proteome</keyword>
<reference evidence="2 3" key="1">
    <citation type="submission" date="2020-04" db="EMBL/GenBank/DDBJ databases">
        <title>Hymenobacter polaris sp. nov., isolated from Arctic soil.</title>
        <authorList>
            <person name="Dahal R.H."/>
        </authorList>
    </citation>
    <scope>NUCLEOTIDE SEQUENCE [LARGE SCALE GENOMIC DNA]</scope>
    <source>
        <strain evidence="2 3">RP-2-7</strain>
    </source>
</reference>
<dbReference type="InterPro" id="IPR011604">
    <property type="entry name" value="PDDEXK-like_dom_sf"/>
</dbReference>
<dbReference type="AlphaFoldDB" id="A0A7Y0AAD8"/>
<sequence>MHPSPTLAPLLAAAGAAPRSFLAAVAHELLATYGPAEELSDLVVVVPTRRAVVYLQNELALATPLGQALWAPRIAAMEDYMVERAQVQLEEPIALQLLLFDIFRDIDPSLQFDHFVGWSGLLLQDFSALDQNLADTKEVFAYLAEAKALERWQLEPGQKTTGLDRYFGFWGQLHRVYRQFKKRLRPQHLAYPGLAYRRAVQHLQAELADPKRELPARHVFVGLGQLSKSEEKFINLLRKHDRAELYFDADPFYLEDDSPNRAGQALRRYWQRWNLPRDTFTLHEHLRQAPHHVRLLGVANASAQGKLAGQLLAAARLRHPRASVAVVLPDETLLLPVLHGLPPREIVPEFNVTMGLSFQSTALFNLVDLLFEVHLTGVREGETGPDYGVPRYHHLAVTKLLAHPFLRRYQQWLDKQADAPQYHGLLDNICRTIVQRHMVLLPAPDLLALGQGHPLIGALFQPWNNCDDIIRACYTLIDLLKQVYEHDHSAIEAEYLYLFYTLVRQLDSAFDCREQRLSVRSFRRFLYEQMRRTRLPFAGEPLAEVQIMGLLETRALDFDHVIILSCNENTLPAPKRQQSLFPYDVLTQFNLPTYADAEAGTAYNFWRLLQRAARVDLVHVLPGAEGVKAGERSRFLRQLVDDLAPQNPALTVEDLLVEVPTDAPAPASLGSRVGAEVDDAARNSSPLGPGAGLGAGPAGDLTLPKDDVMLAALRGVLERGLSPSALNEYLACTLKFYFSRLARFQENEEVEETLGVDGFGTVVHDALEHLLKPFEQSGQPLTAADLPELLQKVPAEVRRQLRQEEAERQARPDDGLNYVLGQVAVRIIRKYFESLPSQPLVLPLHIAAQETDLVATVFVDLPGETEPLPLRLRGRADRIDALPDGRRRVVDYKTGLVHRNELNLRGTRTPLTAAEAAERLLTESSSGADKVRQLWLYRFMLESDLRRPAPPGSEAAILSLRNIDEGLLMAPLGFITEATDETDFLQASATLIRRLAHRILDPNEAIRKTDDLAKCEYCPYRGICAR</sequence>
<dbReference type="Gene3D" id="3.90.320.10">
    <property type="match status" value="1"/>
</dbReference>